<evidence type="ECO:0000313" key="4">
    <source>
        <dbReference type="Proteomes" id="UP000007431"/>
    </source>
</evidence>
<name>D8PM24_SCHCM</name>
<dbReference type="eggNOG" id="KOG2645">
    <property type="taxonomic scope" value="Eukaryota"/>
</dbReference>
<evidence type="ECO:0000256" key="1">
    <source>
        <dbReference type="SAM" id="MobiDB-lite"/>
    </source>
</evidence>
<evidence type="ECO:0000313" key="3">
    <source>
        <dbReference type="EMBL" id="EFJ02090.1"/>
    </source>
</evidence>
<keyword evidence="4" id="KW-1185">Reference proteome</keyword>
<sequence>MGRKASKQLEDQRHDYEESKGLLSGDIRDDVSDVDSEGGERSGWSRGRLLCVASSFIFLLITGAFARAWYVRPPPPHNSYTLEGAGELRSNGTHEFRRTVLIVSIDGLRRADYLDRGLTPHLLDISKQGLRAKSMRPIFPTLTFPNHWALMTGLHAESHGIVANNFWDPSLKSEFKYNSAAASWDPAWWYGEPMWETAEKAGLITANLMWPGPPKMASGASPTYFEPWRDKVPLHEKLDQILEWIDLPLEERPQLIMAYEPSLDQAGHLTGPMSALVNKTLGYVDTFAKDLATSLAARNLTSIVDVVFVSDHGMTDTSNPEFIYVDDILGPDGMKAIAHVDGWPSMGIRWKEGANVTEYLGRLKKAADAREDGAFDVFTHDTMPERWHFAGIDRIAPVYVVPKMGYALTTHEEGEDGMSKGNHGYDNREPAMHAMFVAHGPFTAVIKALHQSRDTLARRWLSRPNKGWHSTADDTYVMDTFANVEIYNLVLKLLGVEGFKAPTNGTEGFWDRYF</sequence>
<accession>D8PM24</accession>
<feature type="transmembrane region" description="Helical" evidence="2">
    <location>
        <begin position="49"/>
        <end position="70"/>
    </location>
</feature>
<dbReference type="HOGENOM" id="CLU_017594_4_2_1"/>
<dbReference type="AlphaFoldDB" id="D8PM24"/>
<dbReference type="InParanoid" id="D8PM24"/>
<dbReference type="FunCoup" id="D8PM24">
    <property type="interactions" value="172"/>
</dbReference>
<dbReference type="InterPro" id="IPR017850">
    <property type="entry name" value="Alkaline_phosphatase_core_sf"/>
</dbReference>
<keyword evidence="2" id="KW-0812">Transmembrane</keyword>
<dbReference type="GO" id="GO:0017111">
    <property type="term" value="F:ribonucleoside triphosphate phosphatase activity"/>
    <property type="evidence" value="ECO:0007669"/>
    <property type="project" value="TreeGrafter"/>
</dbReference>
<protein>
    <recommendedName>
        <fullName evidence="5">Phosphodiest-domain-containing protein</fullName>
    </recommendedName>
</protein>
<gene>
    <name evidence="3" type="ORF">SCHCODRAFT_46660</name>
</gene>
<dbReference type="GO" id="GO:0047429">
    <property type="term" value="F:nucleoside triphosphate diphosphatase activity"/>
    <property type="evidence" value="ECO:0007669"/>
    <property type="project" value="TreeGrafter"/>
</dbReference>
<dbReference type="VEuPathDB" id="FungiDB:SCHCODRAFT_02613634"/>
<dbReference type="Pfam" id="PF01663">
    <property type="entry name" value="Phosphodiest"/>
    <property type="match status" value="1"/>
</dbReference>
<feature type="compositionally biased region" description="Basic and acidic residues" evidence="1">
    <location>
        <begin position="7"/>
        <end position="31"/>
    </location>
</feature>
<reference evidence="3 4" key="1">
    <citation type="journal article" date="2010" name="Nat. Biotechnol.">
        <title>Genome sequence of the model mushroom Schizophyllum commune.</title>
        <authorList>
            <person name="Ohm R.A."/>
            <person name="de Jong J.F."/>
            <person name="Lugones L.G."/>
            <person name="Aerts A."/>
            <person name="Kothe E."/>
            <person name="Stajich J.E."/>
            <person name="de Vries R.P."/>
            <person name="Record E."/>
            <person name="Levasseur A."/>
            <person name="Baker S.E."/>
            <person name="Bartholomew K.A."/>
            <person name="Coutinho P.M."/>
            <person name="Erdmann S."/>
            <person name="Fowler T.J."/>
            <person name="Gathman A.C."/>
            <person name="Lombard V."/>
            <person name="Henrissat B."/>
            <person name="Knabe N."/>
            <person name="Kuees U."/>
            <person name="Lilly W.W."/>
            <person name="Lindquist E."/>
            <person name="Lucas S."/>
            <person name="Magnuson J.K."/>
            <person name="Piumi F."/>
            <person name="Raudaskoski M."/>
            <person name="Salamov A."/>
            <person name="Schmutz J."/>
            <person name="Schwarze F.W.M.R."/>
            <person name="vanKuyk P.A."/>
            <person name="Horton J.S."/>
            <person name="Grigoriev I.V."/>
            <person name="Woesten H.A.B."/>
        </authorList>
    </citation>
    <scope>NUCLEOTIDE SEQUENCE [LARGE SCALE GENOMIC DNA]</scope>
    <source>
        <strain evidence="4">H4-8 / FGSC 9210</strain>
    </source>
</reference>
<feature type="region of interest" description="Disordered" evidence="1">
    <location>
        <begin position="1"/>
        <end position="42"/>
    </location>
</feature>
<dbReference type="STRING" id="578458.D8PM24"/>
<dbReference type="OMA" id="DEYVSRD"/>
<evidence type="ECO:0008006" key="5">
    <source>
        <dbReference type="Google" id="ProtNLM"/>
    </source>
</evidence>
<dbReference type="Proteomes" id="UP000007431">
    <property type="component" value="Unassembled WGS sequence"/>
</dbReference>
<dbReference type="PANTHER" id="PTHR10151">
    <property type="entry name" value="ECTONUCLEOTIDE PYROPHOSPHATASE/PHOSPHODIESTERASE"/>
    <property type="match status" value="1"/>
</dbReference>
<dbReference type="CDD" id="cd16018">
    <property type="entry name" value="Enpp"/>
    <property type="match status" value="1"/>
</dbReference>
<proteinExistence type="predicted"/>
<dbReference type="PANTHER" id="PTHR10151:SF120">
    <property type="entry name" value="BIS(5'-ADENOSYL)-TRIPHOSPHATASE"/>
    <property type="match status" value="1"/>
</dbReference>
<evidence type="ECO:0000256" key="2">
    <source>
        <dbReference type="SAM" id="Phobius"/>
    </source>
</evidence>
<organism evidence="4">
    <name type="scientific">Schizophyllum commune (strain H4-8 / FGSC 9210)</name>
    <name type="common">Split gill fungus</name>
    <dbReference type="NCBI Taxonomy" id="578458"/>
    <lineage>
        <taxon>Eukaryota</taxon>
        <taxon>Fungi</taxon>
        <taxon>Dikarya</taxon>
        <taxon>Basidiomycota</taxon>
        <taxon>Agaricomycotina</taxon>
        <taxon>Agaricomycetes</taxon>
        <taxon>Agaricomycetidae</taxon>
        <taxon>Agaricales</taxon>
        <taxon>Schizophyllaceae</taxon>
        <taxon>Schizophyllum</taxon>
    </lineage>
</organism>
<dbReference type="EMBL" id="GL377302">
    <property type="protein sequence ID" value="EFJ02090.1"/>
    <property type="molecule type" value="Genomic_DNA"/>
</dbReference>
<dbReference type="InterPro" id="IPR002591">
    <property type="entry name" value="Phosphodiest/P_Trfase"/>
</dbReference>
<dbReference type="SUPFAM" id="SSF53649">
    <property type="entry name" value="Alkaline phosphatase-like"/>
    <property type="match status" value="1"/>
</dbReference>
<keyword evidence="2" id="KW-0472">Membrane</keyword>
<dbReference type="Gene3D" id="3.40.720.10">
    <property type="entry name" value="Alkaline Phosphatase, subunit A"/>
    <property type="match status" value="1"/>
</dbReference>
<dbReference type="GO" id="GO:0009141">
    <property type="term" value="P:nucleoside triphosphate metabolic process"/>
    <property type="evidence" value="ECO:0007669"/>
    <property type="project" value="TreeGrafter"/>
</dbReference>
<keyword evidence="2" id="KW-1133">Transmembrane helix</keyword>